<evidence type="ECO:0000256" key="4">
    <source>
        <dbReference type="ARBA" id="ARBA00022553"/>
    </source>
</evidence>
<evidence type="ECO:0000259" key="13">
    <source>
        <dbReference type="PROSITE" id="PS50038"/>
    </source>
</evidence>
<keyword evidence="11" id="KW-0812">Transmembrane</keyword>
<dbReference type="eggNOG" id="KOG3714">
    <property type="taxonomic scope" value="Eukaryota"/>
</dbReference>
<dbReference type="Pfam" id="PF02932">
    <property type="entry name" value="Neur_chan_memb"/>
    <property type="match status" value="1"/>
</dbReference>
<dbReference type="FunFam" id="1.20.58.390:FF:000072">
    <property type="entry name" value="Uncharacterized protein"/>
    <property type="match status" value="1"/>
</dbReference>
<dbReference type="CDD" id="cd00112">
    <property type="entry name" value="LDLa"/>
    <property type="match status" value="1"/>
</dbReference>
<dbReference type="Gene3D" id="1.10.2000.10">
    <property type="entry name" value="Frizzled cysteine-rich domain"/>
    <property type="match status" value="1"/>
</dbReference>
<dbReference type="InterPro" id="IPR036734">
    <property type="entry name" value="Neur_chan_lig-bd_sf"/>
</dbReference>
<dbReference type="InterPro" id="IPR036055">
    <property type="entry name" value="LDL_receptor-like_sf"/>
</dbReference>
<dbReference type="Gene3D" id="2.10.70.10">
    <property type="entry name" value="Complement Module, domain 1"/>
    <property type="match status" value="1"/>
</dbReference>
<dbReference type="Pfam" id="PF01392">
    <property type="entry name" value="Fz"/>
    <property type="match status" value="1"/>
</dbReference>
<dbReference type="GO" id="GO:0005230">
    <property type="term" value="F:extracellular ligand-gated monoatomic ion channel activity"/>
    <property type="evidence" value="ECO:0007669"/>
    <property type="project" value="InterPro"/>
</dbReference>
<dbReference type="InterPro" id="IPR038050">
    <property type="entry name" value="Neuro_actylchol_rec"/>
</dbReference>
<evidence type="ECO:0000259" key="15">
    <source>
        <dbReference type="PROSITE" id="PS50923"/>
    </source>
</evidence>
<dbReference type="Pfam" id="PF02931">
    <property type="entry name" value="Neur_chan_LBD"/>
    <property type="match status" value="1"/>
</dbReference>
<dbReference type="InterPro" id="IPR002172">
    <property type="entry name" value="LDrepeatLR_classA_rpt"/>
</dbReference>
<sequence length="939" mass="104994">MTAGAIVLKHGAITHKVLLVTFHGVPLCYRGRRFPEFRMRHVNESGKKRVHRKSHIMRTLPAWVGVVAWCLYYNGVSSSTSIQILTADTGTFTSPNYPNNYHDVLSSRYEISVTPPKVIRLTFTEFDLEDDYDWVYVYDGGTTDSALEIAQLTGSRIPDPVTSTGSSMTVRMVADISINRKGFQANYAAEDKVFAECAVGQYRCADGVTCIDAWKRCDGINDCRDGSDEEASSCECQGVPFLPMCWGIAIGYQNMTLPNPLDFTHTTVEQVQNSAAFSTLSTLANTKCHPRVRDLVCATIWPRCESSPNPRQQLPCRSLCEEVKFSCKDDYYWSAFPSCNFFPHTNCSNVKTRTTPDGEECFDGNGVNYRGDEARGPRAGVDCDRWDKDPIFMSLHPWANLVDNKCRNPGASGDTRPWCFTRNSSKSDFEYCDIIPCNVKGCKDPGNPRFGKRRPILKFYWPNETITYTCDTGFKFGKDEPNKAKCVINSTTGDAEWETRKPHCEVDQNLKLQNELLSENVYVKAVAPTTSLEIKAYVVNIINLTWEDKRLQWEPEEYGDGELDHIFVLHDRVWKPTLTLQRNADTDYNGEFPTTEVRLDYTSEVTWPITSLTTTTCTLDPFLFPQDNMTCALCWEVGEDYTIECSNSTTRRDTNFLTCQNNEADIVTGEWSGKTTLSAKNNTACLTMTLKRDPTYHYSTTISPCLILIVLMIITFIMPIDKGDRIGFGVTILLSMVVSLVVVTGFLPVSSALPFIAMLIIVCMALMALFMLSTLFIIIIHDKKGPVPKWARTLFLKNMARALLMGDLTKKLKSEEPTRPNTSNKVNDTEGCDIPLFNMHIDGASSGEDNPSLDTRNEVGTALIGLKGSVDELKVSVRQLSGSIDAMTQASRGDDDGEVTEYALLANVLDRLNLVLYIIAICVAIPCTLLIGRPRIIPS</sequence>
<evidence type="ECO:0000259" key="12">
    <source>
        <dbReference type="PROSITE" id="PS01180"/>
    </source>
</evidence>
<dbReference type="PANTHER" id="PTHR46335:SF1">
    <property type="entry name" value="CUBILIN"/>
    <property type="match status" value="1"/>
</dbReference>
<evidence type="ECO:0000256" key="8">
    <source>
        <dbReference type="ARBA" id="ARBA00023157"/>
    </source>
</evidence>
<feature type="transmembrane region" description="Helical" evidence="11">
    <location>
        <begin position="755"/>
        <end position="780"/>
    </location>
</feature>
<evidence type="ECO:0000256" key="6">
    <source>
        <dbReference type="ARBA" id="ARBA00022741"/>
    </source>
</evidence>
<dbReference type="PROSITE" id="PS50070">
    <property type="entry name" value="KRINGLE_2"/>
    <property type="match status" value="1"/>
</dbReference>
<feature type="domain" description="Sushi" evidence="15">
    <location>
        <begin position="440"/>
        <end position="506"/>
    </location>
</feature>
<evidence type="ECO:0000259" key="14">
    <source>
        <dbReference type="PROSITE" id="PS50070"/>
    </source>
</evidence>
<dbReference type="SUPFAM" id="SSF49854">
    <property type="entry name" value="Spermadhesin, CUB domain"/>
    <property type="match status" value="1"/>
</dbReference>
<dbReference type="InterPro" id="IPR038178">
    <property type="entry name" value="Kringle_sf"/>
</dbReference>
<dbReference type="AlphaFoldDB" id="C3YR51"/>
<dbReference type="CDD" id="cd19051">
    <property type="entry name" value="LGIC_TM_cation"/>
    <property type="match status" value="1"/>
</dbReference>
<dbReference type="eggNOG" id="KOG3645">
    <property type="taxonomic scope" value="Eukaryota"/>
</dbReference>
<keyword evidence="11" id="KW-0472">Membrane</keyword>
<dbReference type="EMBL" id="GG666546">
    <property type="protein sequence ID" value="EEN57227.1"/>
    <property type="molecule type" value="Genomic_DNA"/>
</dbReference>
<dbReference type="Gene3D" id="2.70.170.10">
    <property type="entry name" value="Neurotransmitter-gated ion-channel ligand-binding domain"/>
    <property type="match status" value="1"/>
</dbReference>
<evidence type="ECO:0000256" key="1">
    <source>
        <dbReference type="ARBA" id="ARBA00004141"/>
    </source>
</evidence>
<dbReference type="SUPFAM" id="SSF57440">
    <property type="entry name" value="Kringle-like"/>
    <property type="match status" value="1"/>
</dbReference>
<keyword evidence="7" id="KW-0067">ATP-binding</keyword>
<dbReference type="Pfam" id="PF00051">
    <property type="entry name" value="Kringle"/>
    <property type="match status" value="1"/>
</dbReference>
<keyword evidence="6" id="KW-0547">Nucleotide-binding</keyword>
<gene>
    <name evidence="16" type="ORF">BRAFLDRAFT_81991</name>
</gene>
<dbReference type="SMART" id="SM00130">
    <property type="entry name" value="KR"/>
    <property type="match status" value="1"/>
</dbReference>
<protein>
    <submittedName>
        <fullName evidence="16">Uncharacterized protein</fullName>
    </submittedName>
</protein>
<keyword evidence="8" id="KW-1015">Disulfide bond</keyword>
<dbReference type="CDD" id="cd00108">
    <property type="entry name" value="KR"/>
    <property type="match status" value="1"/>
</dbReference>
<dbReference type="InterPro" id="IPR036719">
    <property type="entry name" value="Neuro-gated_channel_TM_sf"/>
</dbReference>
<dbReference type="PANTHER" id="PTHR46335">
    <property type="entry name" value="CUBILIN"/>
    <property type="match status" value="1"/>
</dbReference>
<dbReference type="CDD" id="cd07066">
    <property type="entry name" value="CRD_FZ"/>
    <property type="match status" value="1"/>
</dbReference>
<proteinExistence type="predicted"/>
<dbReference type="CDD" id="cd00033">
    <property type="entry name" value="CCP"/>
    <property type="match status" value="1"/>
</dbReference>
<dbReference type="FunFam" id="2.40.20.10:FF:000029">
    <property type="entry name" value="Uncharacterized protein"/>
    <property type="match status" value="1"/>
</dbReference>
<dbReference type="InterPro" id="IPR020067">
    <property type="entry name" value="Frizzled_dom"/>
</dbReference>
<evidence type="ECO:0000313" key="16">
    <source>
        <dbReference type="EMBL" id="EEN57227.1"/>
    </source>
</evidence>
<dbReference type="InterPro" id="IPR000001">
    <property type="entry name" value="Kringle"/>
</dbReference>
<dbReference type="FunFam" id="1.10.2000.10:FF:000020">
    <property type="entry name" value="Uncharacterized protein"/>
    <property type="match status" value="1"/>
</dbReference>
<dbReference type="Pfam" id="PF00431">
    <property type="entry name" value="CUB"/>
    <property type="match status" value="1"/>
</dbReference>
<evidence type="ECO:0000256" key="7">
    <source>
        <dbReference type="ARBA" id="ARBA00022840"/>
    </source>
</evidence>
<name>C3YR51_BRAFL</name>
<dbReference type="InterPro" id="IPR036790">
    <property type="entry name" value="Frizzled_dom_sf"/>
</dbReference>
<reference evidence="16" key="1">
    <citation type="journal article" date="2008" name="Nature">
        <title>The amphioxus genome and the evolution of the chordate karyotype.</title>
        <authorList>
            <consortium name="US DOE Joint Genome Institute (JGI-PGF)"/>
            <person name="Putnam N.H."/>
            <person name="Butts T."/>
            <person name="Ferrier D.E.K."/>
            <person name="Furlong R.F."/>
            <person name="Hellsten U."/>
            <person name="Kawashima T."/>
            <person name="Robinson-Rechavi M."/>
            <person name="Shoguchi E."/>
            <person name="Terry A."/>
            <person name="Yu J.-K."/>
            <person name="Benito-Gutierrez E.L."/>
            <person name="Dubchak I."/>
            <person name="Garcia-Fernandez J."/>
            <person name="Gibson-Brown J.J."/>
            <person name="Grigoriev I.V."/>
            <person name="Horton A.C."/>
            <person name="de Jong P.J."/>
            <person name="Jurka J."/>
            <person name="Kapitonov V.V."/>
            <person name="Kohara Y."/>
            <person name="Kuroki Y."/>
            <person name="Lindquist E."/>
            <person name="Lucas S."/>
            <person name="Osoegawa K."/>
            <person name="Pennacchio L.A."/>
            <person name="Salamov A.A."/>
            <person name="Satou Y."/>
            <person name="Sauka-Spengler T."/>
            <person name="Schmutz J."/>
            <person name="Shin-I T."/>
            <person name="Toyoda A."/>
            <person name="Bronner-Fraser M."/>
            <person name="Fujiyama A."/>
            <person name="Holland L.Z."/>
            <person name="Holland P.W.H."/>
            <person name="Satoh N."/>
            <person name="Rokhsar D.S."/>
        </authorList>
    </citation>
    <scope>NUCLEOTIDE SEQUENCE [LARGE SCALE GENOMIC DNA]</scope>
    <source>
        <strain evidence="16">S238N-H82</strain>
        <tissue evidence="16">Testes</tissue>
    </source>
</reference>
<dbReference type="SMART" id="SM00192">
    <property type="entry name" value="LDLa"/>
    <property type="match status" value="1"/>
</dbReference>
<feature type="transmembrane region" description="Helical" evidence="11">
    <location>
        <begin position="914"/>
        <end position="932"/>
    </location>
</feature>
<evidence type="ECO:0000256" key="2">
    <source>
        <dbReference type="ARBA" id="ARBA00004162"/>
    </source>
</evidence>
<evidence type="ECO:0000256" key="9">
    <source>
        <dbReference type="PROSITE-ProRule" id="PRU00121"/>
    </source>
</evidence>
<dbReference type="InParanoid" id="C3YR51"/>
<dbReference type="PROSITE" id="PS50068">
    <property type="entry name" value="LDLRA_2"/>
    <property type="match status" value="1"/>
</dbReference>
<feature type="domain" description="CUB" evidence="12">
    <location>
        <begin position="81"/>
        <end position="190"/>
    </location>
</feature>
<evidence type="ECO:0000256" key="11">
    <source>
        <dbReference type="SAM" id="Phobius"/>
    </source>
</evidence>
<dbReference type="SUPFAM" id="SSF63712">
    <property type="entry name" value="Nicotinic receptor ligand binding domain-like"/>
    <property type="match status" value="1"/>
</dbReference>
<feature type="domain" description="FZ" evidence="13">
    <location>
        <begin position="231"/>
        <end position="364"/>
    </location>
</feature>
<dbReference type="Gene3D" id="4.10.400.10">
    <property type="entry name" value="Low-density Lipoprotein Receptor"/>
    <property type="match status" value="1"/>
</dbReference>
<dbReference type="InterPro" id="IPR006029">
    <property type="entry name" value="Neurotrans-gated_channel_TM"/>
</dbReference>
<dbReference type="FunFam" id="2.70.170.10:FF:000082">
    <property type="entry name" value="Uncharacterized protein"/>
    <property type="match status" value="1"/>
</dbReference>
<dbReference type="SUPFAM" id="SSF57424">
    <property type="entry name" value="LDL receptor-like module"/>
    <property type="match status" value="1"/>
</dbReference>
<evidence type="ECO:0000256" key="10">
    <source>
        <dbReference type="PROSITE-ProRule" id="PRU00302"/>
    </source>
</evidence>
<dbReference type="FunFam" id="2.60.120.290:FF:000085">
    <property type="entry name" value="Uncharacterized protein"/>
    <property type="match status" value="1"/>
</dbReference>
<dbReference type="PROSITE" id="PS01180">
    <property type="entry name" value="CUB"/>
    <property type="match status" value="1"/>
</dbReference>
<dbReference type="SMART" id="SM00032">
    <property type="entry name" value="CCP"/>
    <property type="match status" value="1"/>
</dbReference>
<dbReference type="InterPro" id="IPR035976">
    <property type="entry name" value="Sushi/SCR/CCP_sf"/>
</dbReference>
<keyword evidence="10" id="KW-0768">Sushi</keyword>
<dbReference type="PROSITE" id="PS50923">
    <property type="entry name" value="SUSHI"/>
    <property type="match status" value="1"/>
</dbReference>
<dbReference type="FunFam" id="4.10.400.10:FF:000215">
    <property type="entry name" value="Uncharacterized protein"/>
    <property type="match status" value="1"/>
</dbReference>
<organism>
    <name type="scientific">Branchiostoma floridae</name>
    <name type="common">Florida lancelet</name>
    <name type="synonym">Amphioxus</name>
    <dbReference type="NCBI Taxonomy" id="7739"/>
    <lineage>
        <taxon>Eukaryota</taxon>
        <taxon>Metazoa</taxon>
        <taxon>Chordata</taxon>
        <taxon>Cephalochordata</taxon>
        <taxon>Leptocardii</taxon>
        <taxon>Amphioxiformes</taxon>
        <taxon>Branchiostomatidae</taxon>
        <taxon>Branchiostoma</taxon>
    </lineage>
</organism>
<dbReference type="InterPro" id="IPR035914">
    <property type="entry name" value="Sperma_CUB_dom_sf"/>
</dbReference>
<feature type="domain" description="Kringle" evidence="14">
    <location>
        <begin position="360"/>
        <end position="437"/>
    </location>
</feature>
<dbReference type="Pfam" id="PF00057">
    <property type="entry name" value="Ldl_recept_a"/>
    <property type="match status" value="1"/>
</dbReference>
<feature type="transmembrane region" description="Helical" evidence="11">
    <location>
        <begin position="726"/>
        <end position="749"/>
    </location>
</feature>
<evidence type="ECO:0000256" key="3">
    <source>
        <dbReference type="ARBA" id="ARBA00004479"/>
    </source>
</evidence>
<dbReference type="GO" id="GO:0005886">
    <property type="term" value="C:plasma membrane"/>
    <property type="evidence" value="ECO:0007669"/>
    <property type="project" value="UniProtKB-SubCell"/>
</dbReference>
<keyword evidence="5 9" id="KW-0420">Kringle</keyword>
<dbReference type="SUPFAM" id="SSF90112">
    <property type="entry name" value="Neurotransmitter-gated ion-channel transmembrane pore"/>
    <property type="match status" value="1"/>
</dbReference>
<evidence type="ECO:0000256" key="5">
    <source>
        <dbReference type="ARBA" id="ARBA00022572"/>
    </source>
</evidence>
<dbReference type="GO" id="GO:0005524">
    <property type="term" value="F:ATP binding"/>
    <property type="evidence" value="ECO:0007669"/>
    <property type="project" value="UniProtKB-KW"/>
</dbReference>
<dbReference type="InterPro" id="IPR013806">
    <property type="entry name" value="Kringle-like"/>
</dbReference>
<dbReference type="InterPro" id="IPR006202">
    <property type="entry name" value="Neur_chan_lig-bd"/>
</dbReference>
<dbReference type="CDD" id="cd00041">
    <property type="entry name" value="CUB"/>
    <property type="match status" value="1"/>
</dbReference>
<keyword evidence="4" id="KW-0597">Phosphoprotein</keyword>
<comment type="subcellular location">
    <subcellularLocation>
        <location evidence="2">Cell membrane</location>
        <topology evidence="2">Single-pass membrane protein</topology>
    </subcellularLocation>
    <subcellularLocation>
        <location evidence="1">Membrane</location>
        <topology evidence="1">Multi-pass membrane protein</topology>
    </subcellularLocation>
    <subcellularLocation>
        <location evidence="3">Membrane</location>
        <topology evidence="3">Single-pass type I membrane protein</topology>
    </subcellularLocation>
</comment>
<dbReference type="Gene3D" id="1.20.58.390">
    <property type="entry name" value="Neurotransmitter-gated ion-channel transmembrane domain"/>
    <property type="match status" value="1"/>
</dbReference>
<dbReference type="Gene3D" id="2.40.20.10">
    <property type="entry name" value="Plasminogen Kringle 4"/>
    <property type="match status" value="1"/>
</dbReference>
<feature type="transmembrane region" description="Helical" evidence="11">
    <location>
        <begin position="696"/>
        <end position="719"/>
    </location>
</feature>
<dbReference type="SMART" id="SM00042">
    <property type="entry name" value="CUB"/>
    <property type="match status" value="1"/>
</dbReference>
<dbReference type="SUPFAM" id="SSF63501">
    <property type="entry name" value="Frizzled cysteine-rich domain"/>
    <property type="match status" value="1"/>
</dbReference>
<comment type="caution">
    <text evidence="9">Lacks conserved residue(s) required for the propagation of feature annotation.</text>
</comment>
<dbReference type="PROSITE" id="PS50038">
    <property type="entry name" value="FZ"/>
    <property type="match status" value="1"/>
</dbReference>
<accession>C3YR51</accession>
<dbReference type="SMART" id="SM00063">
    <property type="entry name" value="FRI"/>
    <property type="match status" value="1"/>
</dbReference>
<dbReference type="Gene3D" id="2.60.120.290">
    <property type="entry name" value="Spermadhesin, CUB domain"/>
    <property type="match status" value="1"/>
</dbReference>
<dbReference type="SUPFAM" id="SSF57535">
    <property type="entry name" value="Complement control module/SCR domain"/>
    <property type="match status" value="1"/>
</dbReference>
<dbReference type="InterPro" id="IPR000859">
    <property type="entry name" value="CUB_dom"/>
</dbReference>
<keyword evidence="11" id="KW-1133">Transmembrane helix</keyword>
<dbReference type="FunFam" id="2.10.70.10:FF:000155">
    <property type="entry name" value="Uncharacterized protein"/>
    <property type="match status" value="1"/>
</dbReference>
<dbReference type="InterPro" id="IPR000436">
    <property type="entry name" value="Sushi_SCR_CCP_dom"/>
</dbReference>